<feature type="transmembrane region" description="Helical" evidence="2">
    <location>
        <begin position="94"/>
        <end position="116"/>
    </location>
</feature>
<keyword evidence="2" id="KW-1133">Transmembrane helix</keyword>
<dbReference type="SMART" id="SM00331">
    <property type="entry name" value="PP2C_SIG"/>
    <property type="match status" value="1"/>
</dbReference>
<keyword evidence="2" id="KW-0472">Membrane</keyword>
<dbReference type="GO" id="GO:0016791">
    <property type="term" value="F:phosphatase activity"/>
    <property type="evidence" value="ECO:0007669"/>
    <property type="project" value="TreeGrafter"/>
</dbReference>
<dbReference type="Proteomes" id="UP000298277">
    <property type="component" value="Unassembled WGS sequence"/>
</dbReference>
<gene>
    <name evidence="4" type="ORF">EHQ17_09805</name>
</gene>
<dbReference type="InterPro" id="IPR001932">
    <property type="entry name" value="PPM-type_phosphatase-like_dom"/>
</dbReference>
<feature type="transmembrane region" description="Helical" evidence="2">
    <location>
        <begin position="35"/>
        <end position="55"/>
    </location>
</feature>
<sequence>MNYYLYFPLAALFANTVFIAFVYARRTGNPVIRSYLIYSISLNAWLGTYLFTWSSPPEEWMTWSFKILSATWLPVGALYLEFVYAFLNRTPGPFLWFFRIGIPISYLLTVSTDLVIQGKVSYYWGYENEPGPLYLYVIVAFVAFPGFLGLGILTKAFLFLRKDLRRQIGLAILGTAIAMSLSVYSEIIETDAQGRLLSVPLTPIGVVVQSFLIFIAITRYGFLRINIEGLAVELFRDIHDGMILVKRDRSLFFINDSAIKILGIDNALPAFFYPSDYLKGYQESPNHLAKEYRPVFNRKCRGVELTRSDIELAGNESGYLFILRDITEKIETREKIENIYSAISKDLEIAKIAQTSAISTKFPESSEYKFHSHFQPFELVGGDFLRTLERSDGKLDVFFADVSGHGVSSAMVAGMLSISFQLVSETKGSPRESLEKIHELLRNAVFNHHVSAVYLSFDPKTRILEYSYAGHHPILVFREGEIVSLDGTGRILLITQETELFNYSFQLRKGDVLFLHSDCLFEVRNSEGEILGYETFLDQLGEIALHTPSQILKTSIDNALAFGRGKLTDDLAVLILEVF</sequence>
<dbReference type="InterPro" id="IPR052016">
    <property type="entry name" value="Bact_Sigma-Reg"/>
</dbReference>
<comment type="caution">
    <text evidence="4">The sequence shown here is derived from an EMBL/GenBank/DDBJ whole genome shotgun (WGS) entry which is preliminary data.</text>
</comment>
<dbReference type="InterPro" id="IPR036457">
    <property type="entry name" value="PPM-type-like_dom_sf"/>
</dbReference>
<dbReference type="Pfam" id="PF07228">
    <property type="entry name" value="SpoIIE"/>
    <property type="match status" value="1"/>
</dbReference>
<dbReference type="PANTHER" id="PTHR43156:SF2">
    <property type="entry name" value="STAGE II SPORULATION PROTEIN E"/>
    <property type="match status" value="1"/>
</dbReference>
<evidence type="ECO:0000256" key="2">
    <source>
        <dbReference type="SAM" id="Phobius"/>
    </source>
</evidence>
<protein>
    <submittedName>
        <fullName evidence="4">Serine/threonine protein phosphatase</fullName>
    </submittedName>
</protein>
<dbReference type="SUPFAM" id="SSF81606">
    <property type="entry name" value="PP2C-like"/>
    <property type="match status" value="1"/>
</dbReference>
<keyword evidence="5" id="KW-1185">Reference proteome</keyword>
<dbReference type="Gene3D" id="3.60.40.10">
    <property type="entry name" value="PPM-type phosphatase domain"/>
    <property type="match status" value="1"/>
</dbReference>
<organism evidence="4 5">
    <name type="scientific">Leptospira gomenensis</name>
    <dbReference type="NCBI Taxonomy" id="2484974"/>
    <lineage>
        <taxon>Bacteria</taxon>
        <taxon>Pseudomonadati</taxon>
        <taxon>Spirochaetota</taxon>
        <taxon>Spirochaetia</taxon>
        <taxon>Leptospirales</taxon>
        <taxon>Leptospiraceae</taxon>
        <taxon>Leptospira</taxon>
    </lineage>
</organism>
<feature type="domain" description="PPM-type phosphatase" evidence="3">
    <location>
        <begin position="365"/>
        <end position="578"/>
    </location>
</feature>
<dbReference type="EMBL" id="RQFA01000037">
    <property type="protein sequence ID" value="TGK34691.1"/>
    <property type="molecule type" value="Genomic_DNA"/>
</dbReference>
<dbReference type="AlphaFoldDB" id="A0A5F1Z290"/>
<keyword evidence="1" id="KW-0378">Hydrolase</keyword>
<evidence type="ECO:0000256" key="1">
    <source>
        <dbReference type="ARBA" id="ARBA00022801"/>
    </source>
</evidence>
<evidence type="ECO:0000313" key="4">
    <source>
        <dbReference type="EMBL" id="TGK34691.1"/>
    </source>
</evidence>
<accession>A0A5F1Z290</accession>
<dbReference type="PANTHER" id="PTHR43156">
    <property type="entry name" value="STAGE II SPORULATION PROTEIN E-RELATED"/>
    <property type="match status" value="1"/>
</dbReference>
<feature type="transmembrane region" description="Helical" evidence="2">
    <location>
        <begin position="136"/>
        <end position="160"/>
    </location>
</feature>
<dbReference type="RefSeq" id="WP_135590046.1">
    <property type="nucleotide sequence ID" value="NZ_RQEZ01000013.1"/>
</dbReference>
<feature type="transmembrane region" description="Helical" evidence="2">
    <location>
        <begin position="6"/>
        <end position="23"/>
    </location>
</feature>
<dbReference type="Pfam" id="PF16927">
    <property type="entry name" value="HisKA_7TM"/>
    <property type="match status" value="1"/>
</dbReference>
<proteinExistence type="predicted"/>
<dbReference type="InterPro" id="IPR031621">
    <property type="entry name" value="HisKA_7TM"/>
</dbReference>
<evidence type="ECO:0000259" key="3">
    <source>
        <dbReference type="SMART" id="SM00331"/>
    </source>
</evidence>
<keyword evidence="2" id="KW-0812">Transmembrane</keyword>
<feature type="transmembrane region" description="Helical" evidence="2">
    <location>
        <begin position="167"/>
        <end position="185"/>
    </location>
</feature>
<dbReference type="OrthoDB" id="305353at2"/>
<dbReference type="SUPFAM" id="SSF55785">
    <property type="entry name" value="PYP-like sensor domain (PAS domain)"/>
    <property type="match status" value="1"/>
</dbReference>
<feature type="transmembrane region" description="Helical" evidence="2">
    <location>
        <begin position="67"/>
        <end position="87"/>
    </location>
</feature>
<name>A0A5F1Z290_9LEPT</name>
<feature type="transmembrane region" description="Helical" evidence="2">
    <location>
        <begin position="197"/>
        <end position="217"/>
    </location>
</feature>
<reference evidence="4" key="1">
    <citation type="journal article" date="2019" name="PLoS Negl. Trop. Dis.">
        <title>Revisiting the worldwide diversity of Leptospira species in the environment.</title>
        <authorList>
            <person name="Vincent A.T."/>
            <person name="Schiettekatte O."/>
            <person name="Bourhy P."/>
            <person name="Veyrier F.J."/>
            <person name="Picardeau M."/>
        </authorList>
    </citation>
    <scope>NUCLEOTIDE SEQUENCE [LARGE SCALE GENOMIC DNA]</scope>
    <source>
        <strain evidence="4">201800299</strain>
    </source>
</reference>
<dbReference type="InterPro" id="IPR035965">
    <property type="entry name" value="PAS-like_dom_sf"/>
</dbReference>
<evidence type="ECO:0000313" key="5">
    <source>
        <dbReference type="Proteomes" id="UP000298277"/>
    </source>
</evidence>